<dbReference type="GeneID" id="24425940"/>
<proteinExistence type="predicted"/>
<dbReference type="EMBL" id="LN871599">
    <property type="protein sequence ID" value="SIO73662.1"/>
    <property type="molecule type" value="Genomic_DNA"/>
</dbReference>
<reference evidence="1 2" key="3">
    <citation type="journal article" date="2016" name="Sci. Rep.">
        <title>Genome-wide diversity and gene expression profiling of Babesia microti isolates identify polymorphic genes that mediate host-pathogen interactions.</title>
        <authorList>
            <person name="Silva J.C."/>
            <person name="Cornillot E."/>
            <person name="McCracken C."/>
            <person name="Usmani-Brown S."/>
            <person name="Dwivedi A."/>
            <person name="Ifeonu O.O."/>
            <person name="Crabtree J."/>
            <person name="Gotia H.T."/>
            <person name="Virji A.Z."/>
            <person name="Reynes C."/>
            <person name="Colinge J."/>
            <person name="Kumar V."/>
            <person name="Lawres L."/>
            <person name="Pazzi J.E."/>
            <person name="Pablo J.V."/>
            <person name="Hung C."/>
            <person name="Brancato J."/>
            <person name="Kumari P."/>
            <person name="Orvis J."/>
            <person name="Tretina K."/>
            <person name="Chibucos M."/>
            <person name="Ott S."/>
            <person name="Sadzewicz L."/>
            <person name="Sengamalay N."/>
            <person name="Shetty A.C."/>
            <person name="Su Q."/>
            <person name="Tallon L."/>
            <person name="Fraser C.M."/>
            <person name="Frutos R."/>
            <person name="Molina D.M."/>
            <person name="Krause P.J."/>
            <person name="Ben Mamoun C."/>
        </authorList>
    </citation>
    <scope>NUCLEOTIDE SEQUENCE [LARGE SCALE GENOMIC DNA]</scope>
    <source>
        <strain evidence="1 2">RI</strain>
    </source>
</reference>
<accession>A0A1N6LXS6</accession>
<dbReference type="AlphaFoldDB" id="A0A1N6LXS6"/>
<reference evidence="1 2" key="2">
    <citation type="journal article" date="2013" name="PLoS ONE">
        <title>Whole genome mapping and re-organization of the nuclear and mitochondrial genomes of Babesia microti isolates.</title>
        <authorList>
            <person name="Cornillot E."/>
            <person name="Dassouli A."/>
            <person name="Garg A."/>
            <person name="Pachikara N."/>
            <person name="Randazzo S."/>
            <person name="Depoix D."/>
            <person name="Carcy B."/>
            <person name="Delbecq S."/>
            <person name="Frutos R."/>
            <person name="Silva J.C."/>
            <person name="Sutton R."/>
            <person name="Krause P.J."/>
            <person name="Mamoun C.B."/>
        </authorList>
    </citation>
    <scope>NUCLEOTIDE SEQUENCE [LARGE SCALE GENOMIC DNA]</scope>
    <source>
        <strain evidence="1 2">RI</strain>
    </source>
</reference>
<dbReference type="KEGG" id="bmic:BmR1_04g06475"/>
<dbReference type="RefSeq" id="XP_021337736.1">
    <property type="nucleotide sequence ID" value="XM_021482514.1"/>
</dbReference>
<sequence length="232" mass="27311">MPQVNTLSMGCKFKFNNELSSKPQIIYNTRARVKQKRKKRSTNPSNLNTKIEQVRLNNFYNEEISSDDEIFLKNSNNSKCVWTKNNDNDDFFTPLDLWADQINPFISYPLCILDHTPNQHNNISTKYPIIFVNNISLHNLLSELSSQIPQIEDELFCDFDWDKISNSCGLAIRACREIWWSIDDRIIPILDGYLIILDMKHYKELDSKIILQCKKRIKTLINFAMKYNIHND</sequence>
<organism evidence="1 2">
    <name type="scientific">Babesia microti (strain RI)</name>
    <dbReference type="NCBI Taxonomy" id="1133968"/>
    <lineage>
        <taxon>Eukaryota</taxon>
        <taxon>Sar</taxon>
        <taxon>Alveolata</taxon>
        <taxon>Apicomplexa</taxon>
        <taxon>Aconoidasida</taxon>
        <taxon>Piroplasmida</taxon>
        <taxon>Babesiidae</taxon>
        <taxon>Babesia</taxon>
    </lineage>
</organism>
<dbReference type="VEuPathDB" id="PiroplasmaDB:BmR1_04g06475"/>
<evidence type="ECO:0000313" key="1">
    <source>
        <dbReference type="EMBL" id="SIO73662.1"/>
    </source>
</evidence>
<dbReference type="Proteomes" id="UP000002899">
    <property type="component" value="Chromosome IV"/>
</dbReference>
<keyword evidence="2" id="KW-1185">Reference proteome</keyword>
<protein>
    <submittedName>
        <fullName evidence="1">Uncharacterized protein</fullName>
    </submittedName>
</protein>
<evidence type="ECO:0000313" key="2">
    <source>
        <dbReference type="Proteomes" id="UP000002899"/>
    </source>
</evidence>
<reference evidence="1 2" key="1">
    <citation type="journal article" date="2012" name="Nucleic Acids Res.">
        <title>Sequencing of the smallest Apicomplexan genome from the human pathogen Babesia microti.</title>
        <authorList>
            <person name="Cornillot E."/>
            <person name="Hadj-Kaddour K."/>
            <person name="Dassouli A."/>
            <person name="Noel B."/>
            <person name="Ranwez V."/>
            <person name="Vacherie B."/>
            <person name="Augagneur Y."/>
            <person name="Bres V."/>
            <person name="Duclos A."/>
            <person name="Randazzo S."/>
            <person name="Carcy B."/>
            <person name="Debierre-Grockiego F."/>
            <person name="Delbecq S."/>
            <person name="Moubri-Menage K."/>
            <person name="Shams-Eldin H."/>
            <person name="Usmani-Brown S."/>
            <person name="Bringaud F."/>
            <person name="Wincker P."/>
            <person name="Vivares C.P."/>
            <person name="Schwarz R.T."/>
            <person name="Schetters T.P."/>
            <person name="Krause P.J."/>
            <person name="Gorenflot A."/>
            <person name="Berry V."/>
            <person name="Barbe V."/>
            <person name="Ben Mamoun C."/>
        </authorList>
    </citation>
    <scope>NUCLEOTIDE SEQUENCE [LARGE SCALE GENOMIC DNA]</scope>
    <source>
        <strain evidence="1 2">RI</strain>
    </source>
</reference>
<name>A0A1N6LXS6_BABMR</name>